<dbReference type="Gene3D" id="3.30.565.10">
    <property type="entry name" value="Histidine kinase-like ATPase, C-terminal domain"/>
    <property type="match status" value="1"/>
</dbReference>
<dbReference type="Pfam" id="PF00989">
    <property type="entry name" value="PAS"/>
    <property type="match status" value="2"/>
</dbReference>
<feature type="domain" description="PAC" evidence="12">
    <location>
        <begin position="582"/>
        <end position="632"/>
    </location>
</feature>
<dbReference type="InterPro" id="IPR036890">
    <property type="entry name" value="HATPase_C_sf"/>
</dbReference>
<dbReference type="Gene3D" id="1.20.120.160">
    <property type="entry name" value="HPT domain"/>
    <property type="match status" value="1"/>
</dbReference>
<evidence type="ECO:0000256" key="2">
    <source>
        <dbReference type="ARBA" id="ARBA00012438"/>
    </source>
</evidence>
<dbReference type="SMART" id="SM00086">
    <property type="entry name" value="PAC"/>
    <property type="match status" value="5"/>
</dbReference>
<dbReference type="SUPFAM" id="SSF47384">
    <property type="entry name" value="Homodimeric domain of signal transducing histidine kinase"/>
    <property type="match status" value="1"/>
</dbReference>
<feature type="transmembrane region" description="Helical" evidence="8">
    <location>
        <begin position="216"/>
        <end position="238"/>
    </location>
</feature>
<feature type="domain" description="Histidine kinase" evidence="9">
    <location>
        <begin position="1153"/>
        <end position="1374"/>
    </location>
</feature>
<dbReference type="Gene3D" id="3.40.50.2300">
    <property type="match status" value="2"/>
</dbReference>
<evidence type="ECO:0000256" key="1">
    <source>
        <dbReference type="ARBA" id="ARBA00000085"/>
    </source>
</evidence>
<dbReference type="InterPro" id="IPR011006">
    <property type="entry name" value="CheY-like_superfamily"/>
</dbReference>
<sequence length="1826" mass="196858">MLTLSQLQRLLGALVLLLGIAVIAGWGLHSSVLVQLVPGAIAMVFNTALCFVFAGAALSVAGRRARMARTCAAIAMLAVAGVVGLQNLIGVNLHVDTLFVDVWLSDPNPHPGRMSPLSCGGFWLAGVCLLLQNRQDANGGPDRLVQLLCLALVALGIVGVTGHSLKLDLLYEWYRFVGMAPHVAFGFLLLGSALWLGWYQSVTERSASRERGDARITAIATIILLSMALAAGMTSSVMSAHRTEAALHLNMSAAHSNRAQLLNFVLENTISQTRSLASDPALLKEYARLPGAADHAASAADLAQHLLGDGYASVAATSADGTILLRAGAPDTSAPISLRLNDEQELLWSTVPILKIAVPVRKDGAVIGTILAERKLPIVQTLLADAALLGDSGDIAICAAAPGQRMSCLPSRLNAHGFSGTSRMRNDQDLPMSNALNGKTGLIAAKDYRARMVIAAYGPIGSTALGLVVKQDAVELYEPIRTQISTMVTVLAVLFICGMLLLHWQVSPLIAALLAARQAARAGEGKLQAVVDNMAEGLLTIDENSNIRSINPAAAAMFGHAAQEVIGAPLTLLIPTPPDGAHGAQVAAQRKDGSLFPLHIAVREARHEGGRMSVAILRDVSDERKASEVSSRFSAFLDATPNLVAFVSGAQRILYLNGAGRALLGIGADEDCDGLSMAGFTCPGSDTAHLPDIFLEASTAAWRGELDLCNRAGGMVPFLFSVVRIAHQEGEPSSYAMVGVDVSERKRAEDDLRKTLERFNLVARATNDTVWDWDFGTDQIWWNAGITHTFGHTVANDISPAQWWVDQIHPDDRDWVTSEVEHEIHTGGRYWTGEYRFRCADGTYAHVHDRGYIIYDGAGAAVRMIGAMMNISERKHVEEHMRQLEERFSKIFSMSPVAITVSSMADGHFLEVNDAFCELIGQERGLLLTRPASLLDYWPAPDVHQSMMARLRQEGSINDCEAAMKTGAGAEISVLFSADLVELSGVPHLLCLYNDITHRKQTEDQLRLSEEKFRSIVETTKDWIWSLDRNGRIRYSNPAVQAMLGHEPDELTGKTMLRYVHPDERAMVAERLRQLQRHGEGWSSWLIRWRHRDGSDRYLESSAVPVLDRDGTFLGYRGTDHDVTSIKKFEIQLQEAKHKAESANEAKSEFLANMSHEIRTPMNCIIGFTRLVLKTGLSIQQREYMELIQSSADSLLRLLNDILDFSKMEAKKLVLEKVAFDLREEIANVFRTLAAGAAEKRLELAFDIAPEVPAIIVADKGRLVQILINLTSNAIKFTARGEVVLTVSQHARHAGYAELEFSVRDTGIGMSRQQQEHIFESFVQADASTTREYGGTGLGLAIVSQLVALMGGQLWVDSEPGVGTQFHFTVSVQLAQRPAAPDQGPGDAGLQHKPVLVIDDNATSGQILVNLLHSWKMRPALVRGHAELARQLQRDGAHDEPFCAAICSASLAAGGAAPLTATLGTAGLAPTSIVVMLPPQDDGAALQAGLAAGLTAFITKPVRHSELFNALMGIVRSGAAGPAAPGPHDMAMAMAAAVAAVPPAHKRLRVLVADDHPVNQMLVTELLRSRGHTFAVAGNGVEVLRMLDEDSFDAILMDGQMPEMDGYQTTAEIRRREAASGAHIHIVAVTAHAMEGDRQTCLAAGMDDYLSKPIEPLDLYTCLERPWPGPEYPPGPAALAPQHPQPAYGQPAYGQPAYGQPAYGQPAYGLPAATAIFNRELALERARGKRDLLILMAKSFIDTAPELVRHLQSGDAHLLERTAHRVKGAAATLSGDVTVQAAGALESMARPGSGASADSLDGAARYLALCIDELSATLTTTLELKQ</sequence>
<dbReference type="NCBIfam" id="TIGR00229">
    <property type="entry name" value="sensory_box"/>
    <property type="match status" value="5"/>
</dbReference>
<feature type="domain" description="PAS" evidence="11">
    <location>
        <begin position="523"/>
        <end position="567"/>
    </location>
</feature>
<dbReference type="Pfam" id="PF01627">
    <property type="entry name" value="Hpt"/>
    <property type="match status" value="1"/>
</dbReference>
<keyword evidence="8" id="KW-1133">Transmembrane helix</keyword>
<dbReference type="RefSeq" id="WP_167090268.1">
    <property type="nucleotide sequence ID" value="NZ_WHJG01000031.1"/>
</dbReference>
<dbReference type="InterPro" id="IPR003594">
    <property type="entry name" value="HATPase_dom"/>
</dbReference>
<dbReference type="InterPro" id="IPR005467">
    <property type="entry name" value="His_kinase_dom"/>
</dbReference>
<dbReference type="SMART" id="SM00387">
    <property type="entry name" value="HATPase_c"/>
    <property type="match status" value="1"/>
</dbReference>
<feature type="modified residue" description="Phosphohistidine" evidence="5">
    <location>
        <position position="1764"/>
    </location>
</feature>
<dbReference type="PROSITE" id="PS50110">
    <property type="entry name" value="RESPONSE_REGULATORY"/>
    <property type="match status" value="2"/>
</dbReference>
<accession>A0ABX0NG19</accession>
<dbReference type="SUPFAM" id="SSF52172">
    <property type="entry name" value="CheY-like"/>
    <property type="match status" value="2"/>
</dbReference>
<dbReference type="SUPFAM" id="SSF47226">
    <property type="entry name" value="Histidine-containing phosphotransfer domain, HPT domain"/>
    <property type="match status" value="1"/>
</dbReference>
<reference evidence="14 15" key="1">
    <citation type="submission" date="2019-10" db="EMBL/GenBank/DDBJ databases">
        <title>Taxonomy of Antarctic Massilia spp.: description of Massilia rubra sp. nov., Massilia aquatica sp. nov., Massilia mucilaginosa sp. nov., Massilia frigida sp. nov. isolated from streams, lakes and regoliths.</title>
        <authorList>
            <person name="Holochova P."/>
            <person name="Sedlacek I."/>
            <person name="Kralova S."/>
            <person name="Maslanova I."/>
            <person name="Busse H.-J."/>
            <person name="Stankova E."/>
            <person name="Vrbovska V."/>
            <person name="Kovarovic V."/>
            <person name="Bartak M."/>
            <person name="Svec P."/>
            <person name="Pantucek R."/>
        </authorList>
    </citation>
    <scope>NUCLEOTIDE SEQUENCE [LARGE SCALE GENOMIC DNA]</scope>
    <source>
        <strain evidence="14 15">CCM 8695</strain>
    </source>
</reference>
<name>A0ABX0NG19_9BURK</name>
<dbReference type="PANTHER" id="PTHR45339:SF5">
    <property type="entry name" value="HISTIDINE KINASE"/>
    <property type="match status" value="1"/>
</dbReference>
<dbReference type="Proteomes" id="UP000621455">
    <property type="component" value="Unassembled WGS sequence"/>
</dbReference>
<dbReference type="InterPro" id="IPR035965">
    <property type="entry name" value="PAS-like_dom_sf"/>
</dbReference>
<feature type="transmembrane region" description="Helical" evidence="8">
    <location>
        <begin position="73"/>
        <end position="94"/>
    </location>
</feature>
<protein>
    <recommendedName>
        <fullName evidence="2">histidine kinase</fullName>
        <ecNumber evidence="2">2.7.13.3</ecNumber>
    </recommendedName>
</protein>
<dbReference type="InterPro" id="IPR008207">
    <property type="entry name" value="Sig_transdc_His_kin_Hpt_dom"/>
</dbReference>
<dbReference type="InterPro" id="IPR000014">
    <property type="entry name" value="PAS"/>
</dbReference>
<evidence type="ECO:0000259" key="10">
    <source>
        <dbReference type="PROSITE" id="PS50110"/>
    </source>
</evidence>
<keyword evidence="3 6" id="KW-0597">Phosphoprotein</keyword>
<dbReference type="Pfam" id="PF00072">
    <property type="entry name" value="Response_reg"/>
    <property type="match status" value="1"/>
</dbReference>
<feature type="domain" description="Response regulatory" evidence="10">
    <location>
        <begin position="1549"/>
        <end position="1667"/>
    </location>
</feature>
<feature type="transmembrane region" description="Helical" evidence="8">
    <location>
        <begin position="173"/>
        <end position="196"/>
    </location>
</feature>
<dbReference type="InterPro" id="IPR003661">
    <property type="entry name" value="HisK_dim/P_dom"/>
</dbReference>
<evidence type="ECO:0000256" key="7">
    <source>
        <dbReference type="SAM" id="Coils"/>
    </source>
</evidence>
<dbReference type="EC" id="2.7.13.3" evidence="2"/>
<feature type="transmembrane region" description="Helical" evidence="8">
    <location>
        <begin position="144"/>
        <end position="161"/>
    </location>
</feature>
<dbReference type="InterPro" id="IPR001610">
    <property type="entry name" value="PAC"/>
</dbReference>
<gene>
    <name evidence="14" type="ORF">F2P44_24135</name>
</gene>
<feature type="transmembrane region" description="Helical" evidence="8">
    <location>
        <begin position="114"/>
        <end position="132"/>
    </location>
</feature>
<feature type="modified residue" description="4-aspartylphosphate" evidence="6">
    <location>
        <position position="1598"/>
    </location>
</feature>
<dbReference type="InterPro" id="IPR013655">
    <property type="entry name" value="PAS_fold_3"/>
</dbReference>
<feature type="transmembrane region" description="Helical" evidence="8">
    <location>
        <begin position="482"/>
        <end position="504"/>
    </location>
</feature>
<dbReference type="PROSITE" id="PS50112">
    <property type="entry name" value="PAS"/>
    <property type="match status" value="2"/>
</dbReference>
<evidence type="ECO:0000259" key="12">
    <source>
        <dbReference type="PROSITE" id="PS50113"/>
    </source>
</evidence>
<dbReference type="SMART" id="SM00388">
    <property type="entry name" value="HisKA"/>
    <property type="match status" value="1"/>
</dbReference>
<proteinExistence type="predicted"/>
<feature type="coiled-coil region" evidence="7">
    <location>
        <begin position="1126"/>
        <end position="1153"/>
    </location>
</feature>
<evidence type="ECO:0000256" key="6">
    <source>
        <dbReference type="PROSITE-ProRule" id="PRU00169"/>
    </source>
</evidence>
<evidence type="ECO:0000256" key="5">
    <source>
        <dbReference type="PROSITE-ProRule" id="PRU00110"/>
    </source>
</evidence>
<feature type="domain" description="PAS" evidence="11">
    <location>
        <begin position="1009"/>
        <end position="1079"/>
    </location>
</feature>
<dbReference type="Pfam" id="PF00512">
    <property type="entry name" value="HisKA"/>
    <property type="match status" value="1"/>
</dbReference>
<dbReference type="PANTHER" id="PTHR45339">
    <property type="entry name" value="HYBRID SIGNAL TRANSDUCTION HISTIDINE KINASE J"/>
    <property type="match status" value="1"/>
</dbReference>
<dbReference type="CDD" id="cd00130">
    <property type="entry name" value="PAS"/>
    <property type="match status" value="3"/>
</dbReference>
<evidence type="ECO:0000256" key="8">
    <source>
        <dbReference type="SAM" id="Phobius"/>
    </source>
</evidence>
<feature type="transmembrane region" description="Helical" evidence="8">
    <location>
        <begin position="7"/>
        <end position="28"/>
    </location>
</feature>
<dbReference type="PRINTS" id="PR00344">
    <property type="entry name" value="BCTRLSENSOR"/>
</dbReference>
<dbReference type="InterPro" id="IPR013767">
    <property type="entry name" value="PAS_fold"/>
</dbReference>
<dbReference type="CDD" id="cd16922">
    <property type="entry name" value="HATPase_EvgS-ArcB-TorS-like"/>
    <property type="match status" value="1"/>
</dbReference>
<dbReference type="EMBL" id="WHJG01000031">
    <property type="protein sequence ID" value="NHZ82346.1"/>
    <property type="molecule type" value="Genomic_DNA"/>
</dbReference>
<feature type="transmembrane region" description="Helical" evidence="8">
    <location>
        <begin position="452"/>
        <end position="470"/>
    </location>
</feature>
<dbReference type="Pfam" id="PF02518">
    <property type="entry name" value="HATPase_c"/>
    <property type="match status" value="1"/>
</dbReference>
<evidence type="ECO:0000256" key="3">
    <source>
        <dbReference type="ARBA" id="ARBA00022553"/>
    </source>
</evidence>
<feature type="domain" description="PAC" evidence="12">
    <location>
        <begin position="831"/>
        <end position="883"/>
    </location>
</feature>
<dbReference type="Pfam" id="PF13426">
    <property type="entry name" value="PAS_9"/>
    <property type="match status" value="1"/>
</dbReference>
<feature type="domain" description="PAC" evidence="12">
    <location>
        <begin position="1083"/>
        <end position="1135"/>
    </location>
</feature>
<comment type="caution">
    <text evidence="6">Lacks conserved residue(s) required for the propagation of feature annotation.</text>
</comment>
<dbReference type="PROSITE" id="PS50109">
    <property type="entry name" value="HIS_KIN"/>
    <property type="match status" value="1"/>
</dbReference>
<dbReference type="CDD" id="cd17546">
    <property type="entry name" value="REC_hyHK_CKI1_RcsC-like"/>
    <property type="match status" value="1"/>
</dbReference>
<dbReference type="InterPro" id="IPR004358">
    <property type="entry name" value="Sig_transdc_His_kin-like_C"/>
</dbReference>
<dbReference type="InterPro" id="IPR000700">
    <property type="entry name" value="PAS-assoc_C"/>
</dbReference>
<dbReference type="Pfam" id="PF08447">
    <property type="entry name" value="PAS_3"/>
    <property type="match status" value="1"/>
</dbReference>
<dbReference type="CDD" id="cd00088">
    <property type="entry name" value="HPT"/>
    <property type="match status" value="1"/>
</dbReference>
<keyword evidence="7" id="KW-0175">Coiled coil</keyword>
<evidence type="ECO:0000313" key="15">
    <source>
        <dbReference type="Proteomes" id="UP000621455"/>
    </source>
</evidence>
<keyword evidence="4" id="KW-0902">Two-component regulatory system</keyword>
<evidence type="ECO:0000256" key="4">
    <source>
        <dbReference type="ARBA" id="ARBA00023012"/>
    </source>
</evidence>
<evidence type="ECO:0000259" key="9">
    <source>
        <dbReference type="PROSITE" id="PS50109"/>
    </source>
</evidence>
<evidence type="ECO:0000313" key="14">
    <source>
        <dbReference type="EMBL" id="NHZ82346.1"/>
    </source>
</evidence>
<dbReference type="Pfam" id="PF13188">
    <property type="entry name" value="PAS_8"/>
    <property type="match status" value="1"/>
</dbReference>
<dbReference type="Gene3D" id="3.30.450.20">
    <property type="entry name" value="PAS domain"/>
    <property type="match status" value="5"/>
</dbReference>
<dbReference type="SUPFAM" id="SSF55785">
    <property type="entry name" value="PYP-like sensor domain (PAS domain)"/>
    <property type="match status" value="5"/>
</dbReference>
<dbReference type="InterPro" id="IPR036641">
    <property type="entry name" value="HPT_dom_sf"/>
</dbReference>
<comment type="catalytic activity">
    <reaction evidence="1">
        <text>ATP + protein L-histidine = ADP + protein N-phospho-L-histidine.</text>
        <dbReference type="EC" id="2.7.13.3"/>
    </reaction>
</comment>
<dbReference type="SMART" id="SM00448">
    <property type="entry name" value="REC"/>
    <property type="match status" value="2"/>
</dbReference>
<evidence type="ECO:0000259" key="11">
    <source>
        <dbReference type="PROSITE" id="PS50112"/>
    </source>
</evidence>
<organism evidence="14 15">
    <name type="scientific">Massilia frigida</name>
    <dbReference type="NCBI Taxonomy" id="2609281"/>
    <lineage>
        <taxon>Bacteria</taxon>
        <taxon>Pseudomonadati</taxon>
        <taxon>Pseudomonadota</taxon>
        <taxon>Betaproteobacteria</taxon>
        <taxon>Burkholderiales</taxon>
        <taxon>Oxalobacteraceae</taxon>
        <taxon>Telluria group</taxon>
        <taxon>Massilia</taxon>
    </lineage>
</organism>
<dbReference type="InterPro" id="IPR001789">
    <property type="entry name" value="Sig_transdc_resp-reg_receiver"/>
</dbReference>
<keyword evidence="8" id="KW-0472">Membrane</keyword>
<dbReference type="SMART" id="SM00091">
    <property type="entry name" value="PAS"/>
    <property type="match status" value="5"/>
</dbReference>
<feature type="transmembrane region" description="Helical" evidence="8">
    <location>
        <begin position="40"/>
        <end position="61"/>
    </location>
</feature>
<dbReference type="PROSITE" id="PS50894">
    <property type="entry name" value="HPT"/>
    <property type="match status" value="1"/>
</dbReference>
<feature type="domain" description="HPt" evidence="13">
    <location>
        <begin position="1725"/>
        <end position="1821"/>
    </location>
</feature>
<evidence type="ECO:0000259" key="13">
    <source>
        <dbReference type="PROSITE" id="PS50894"/>
    </source>
</evidence>
<keyword evidence="8" id="KW-0812">Transmembrane</keyword>
<keyword evidence="15" id="KW-1185">Reference proteome</keyword>
<dbReference type="Gene3D" id="1.10.287.130">
    <property type="match status" value="1"/>
</dbReference>
<dbReference type="CDD" id="cd00082">
    <property type="entry name" value="HisKA"/>
    <property type="match status" value="1"/>
</dbReference>
<feature type="domain" description="Response regulatory" evidence="10">
    <location>
        <begin position="1394"/>
        <end position="1515"/>
    </location>
</feature>
<comment type="caution">
    <text evidence="14">The sequence shown here is derived from an EMBL/GenBank/DDBJ whole genome shotgun (WGS) entry which is preliminary data.</text>
</comment>
<dbReference type="SUPFAM" id="SSF55874">
    <property type="entry name" value="ATPase domain of HSP90 chaperone/DNA topoisomerase II/histidine kinase"/>
    <property type="match status" value="1"/>
</dbReference>
<feature type="domain" description="PAC" evidence="12">
    <location>
        <begin position="702"/>
        <end position="754"/>
    </location>
</feature>
<dbReference type="PROSITE" id="PS50113">
    <property type="entry name" value="PAC"/>
    <property type="match status" value="4"/>
</dbReference>
<dbReference type="InterPro" id="IPR036097">
    <property type="entry name" value="HisK_dim/P_sf"/>
</dbReference>